<dbReference type="RefSeq" id="WP_144704770.1">
    <property type="nucleotide sequence ID" value="NZ_VNJJ01000011.1"/>
</dbReference>
<comment type="caution">
    <text evidence="1">The sequence shown here is derived from an EMBL/GenBank/DDBJ whole genome shotgun (WGS) entry which is preliminary data.</text>
</comment>
<sequence length="202" mass="22696">MARGRVDLFIAKLPMHTVVLTLNGLDSVSELLAIPRNAQITLKRGNIRQAVKLEFLEGRESFADFMEMNGALARKFQLTPLRRYLLIYNPLDSSLSISPSPLSESAVSLTRSTAGPGSLSVGYELLSYLGIPERQGTMIKVRYGRNLARLRLHVPENLSDNRLRLPAQLMKKWRLPPKQNLALQFDQRNFTLGLAPLSLLSR</sequence>
<evidence type="ECO:0000313" key="2">
    <source>
        <dbReference type="Proteomes" id="UP000316330"/>
    </source>
</evidence>
<reference evidence="1 2" key="1">
    <citation type="submission" date="2019-07" db="EMBL/GenBank/DDBJ databases">
        <authorList>
            <person name="Kim J."/>
        </authorList>
    </citation>
    <scope>NUCLEOTIDE SEQUENCE [LARGE SCALE GENOMIC DNA]</scope>
    <source>
        <strain evidence="1 2">G13</strain>
    </source>
</reference>
<evidence type="ECO:0000313" key="1">
    <source>
        <dbReference type="EMBL" id="TVX97584.1"/>
    </source>
</evidence>
<protein>
    <submittedName>
        <fullName evidence="1">Uncharacterized protein</fullName>
    </submittedName>
</protein>
<dbReference type="OrthoDB" id="2678265at2"/>
<organism evidence="1 2">
    <name type="scientific">Cohnella terricola</name>
    <dbReference type="NCBI Taxonomy" id="1289167"/>
    <lineage>
        <taxon>Bacteria</taxon>
        <taxon>Bacillati</taxon>
        <taxon>Bacillota</taxon>
        <taxon>Bacilli</taxon>
        <taxon>Bacillales</taxon>
        <taxon>Paenibacillaceae</taxon>
        <taxon>Cohnella</taxon>
    </lineage>
</organism>
<dbReference type="EMBL" id="VNJJ01000011">
    <property type="protein sequence ID" value="TVX97584.1"/>
    <property type="molecule type" value="Genomic_DNA"/>
</dbReference>
<dbReference type="AlphaFoldDB" id="A0A559JCI7"/>
<dbReference type="Proteomes" id="UP000316330">
    <property type="component" value="Unassembled WGS sequence"/>
</dbReference>
<name>A0A559JCI7_9BACL</name>
<proteinExistence type="predicted"/>
<accession>A0A559JCI7</accession>
<gene>
    <name evidence="1" type="ORF">FPZ45_17565</name>
</gene>
<keyword evidence="2" id="KW-1185">Reference proteome</keyword>